<keyword evidence="4" id="KW-0813">Transport</keyword>
<feature type="non-terminal residue" evidence="14">
    <location>
        <position position="278"/>
    </location>
</feature>
<protein>
    <recommendedName>
        <fullName evidence="13">Pex N-terminal domain-containing protein</fullName>
    </recommendedName>
</protein>
<keyword evidence="7" id="KW-0863">Zinc-finger</keyword>
<feature type="domain" description="Pex N-terminal" evidence="13">
    <location>
        <begin position="16"/>
        <end position="148"/>
    </location>
</feature>
<dbReference type="PANTHER" id="PTHR12888:SF0">
    <property type="entry name" value="PEROXISOME ASSEMBLY PROTEIN 12"/>
    <property type="match status" value="1"/>
</dbReference>
<keyword evidence="10" id="KW-1133">Transmembrane helix</keyword>
<keyword evidence="11" id="KW-0472">Membrane</keyword>
<dbReference type="SUPFAM" id="SSF57850">
    <property type="entry name" value="RING/U-box"/>
    <property type="match status" value="1"/>
</dbReference>
<accession>A0ABN9WAM0</accession>
<keyword evidence="5" id="KW-0812">Transmembrane</keyword>
<dbReference type="InterPro" id="IPR006845">
    <property type="entry name" value="Pex_N"/>
</dbReference>
<evidence type="ECO:0000256" key="2">
    <source>
        <dbReference type="ARBA" id="ARBA00004906"/>
    </source>
</evidence>
<reference evidence="14" key="1">
    <citation type="submission" date="2023-10" db="EMBL/GenBank/DDBJ databases">
        <authorList>
            <person name="Chen Y."/>
            <person name="Shah S."/>
            <person name="Dougan E. K."/>
            <person name="Thang M."/>
            <person name="Chan C."/>
        </authorList>
    </citation>
    <scope>NUCLEOTIDE SEQUENCE [LARGE SCALE GENOMIC DNA]</scope>
</reference>
<dbReference type="EMBL" id="CAUYUJ010018265">
    <property type="protein sequence ID" value="CAK0882071.1"/>
    <property type="molecule type" value="Genomic_DNA"/>
</dbReference>
<dbReference type="Proteomes" id="UP001189429">
    <property type="component" value="Unassembled WGS sequence"/>
</dbReference>
<keyword evidence="9" id="KW-0653">Protein transport</keyword>
<evidence type="ECO:0000313" key="15">
    <source>
        <dbReference type="Proteomes" id="UP001189429"/>
    </source>
</evidence>
<evidence type="ECO:0000256" key="12">
    <source>
        <dbReference type="ARBA" id="ARBA00023140"/>
    </source>
</evidence>
<comment type="subcellular location">
    <subcellularLocation>
        <location evidence="1">Peroxisome membrane</location>
        <topology evidence="1">Multi-pass membrane protein</topology>
    </subcellularLocation>
</comment>
<gene>
    <name evidence="14" type="ORF">PCOR1329_LOCUS64710</name>
</gene>
<evidence type="ECO:0000256" key="11">
    <source>
        <dbReference type="ARBA" id="ARBA00023136"/>
    </source>
</evidence>
<comment type="pathway">
    <text evidence="2">Protein modification; protein ubiquitination.</text>
</comment>
<comment type="caution">
    <text evidence="14">The sequence shown here is derived from an EMBL/GenBank/DDBJ whole genome shotgun (WGS) entry which is preliminary data.</text>
</comment>
<dbReference type="Pfam" id="PF04757">
    <property type="entry name" value="Pex2_Pex12"/>
    <property type="match status" value="1"/>
</dbReference>
<evidence type="ECO:0000256" key="3">
    <source>
        <dbReference type="ARBA" id="ARBA00008704"/>
    </source>
</evidence>
<keyword evidence="6" id="KW-0479">Metal-binding</keyword>
<name>A0ABN9WAM0_9DINO</name>
<keyword evidence="8" id="KW-0862">Zinc</keyword>
<sequence length="278" mass="30604">MLEEVELQRQRMLAPGLAARQQLASLVALVLLPWVRQLLEARWQEVAASGARSAWQLLLLRLYPAVHGVSGTVALAYKVLYMLGQTDIWSPSLHLLGLRLVRHFPDPAGLDDAEPKGKLVRIWGALSAGWSASLWGAAYAMQFAQWWFAREHLLQPYRPRRVPPPPPPRPPYAEDAPVLAPAAAAGPGGPGAPAAEGRRLVLLPQDRTVCPLCHRVRRNPAVSAARGSARHPCLVPHVQRHGHCPVTGVPMAVEQNTADQRRRRRRWLSTAAPIVGQK</sequence>
<evidence type="ECO:0000256" key="9">
    <source>
        <dbReference type="ARBA" id="ARBA00022927"/>
    </source>
</evidence>
<evidence type="ECO:0000256" key="7">
    <source>
        <dbReference type="ARBA" id="ARBA00022771"/>
    </source>
</evidence>
<keyword evidence="15" id="KW-1185">Reference proteome</keyword>
<evidence type="ECO:0000259" key="13">
    <source>
        <dbReference type="Pfam" id="PF04757"/>
    </source>
</evidence>
<keyword evidence="12" id="KW-0576">Peroxisome</keyword>
<evidence type="ECO:0000256" key="1">
    <source>
        <dbReference type="ARBA" id="ARBA00004585"/>
    </source>
</evidence>
<dbReference type="InterPro" id="IPR017375">
    <property type="entry name" value="PEX12"/>
</dbReference>
<organism evidence="14 15">
    <name type="scientific">Prorocentrum cordatum</name>
    <dbReference type="NCBI Taxonomy" id="2364126"/>
    <lineage>
        <taxon>Eukaryota</taxon>
        <taxon>Sar</taxon>
        <taxon>Alveolata</taxon>
        <taxon>Dinophyceae</taxon>
        <taxon>Prorocentrales</taxon>
        <taxon>Prorocentraceae</taxon>
        <taxon>Prorocentrum</taxon>
    </lineage>
</organism>
<evidence type="ECO:0000256" key="6">
    <source>
        <dbReference type="ARBA" id="ARBA00022723"/>
    </source>
</evidence>
<comment type="similarity">
    <text evidence="3">Belongs to the pex2/pex10/pex12 family.</text>
</comment>
<evidence type="ECO:0000313" key="14">
    <source>
        <dbReference type="EMBL" id="CAK0882071.1"/>
    </source>
</evidence>
<evidence type="ECO:0000256" key="4">
    <source>
        <dbReference type="ARBA" id="ARBA00022448"/>
    </source>
</evidence>
<evidence type="ECO:0000256" key="10">
    <source>
        <dbReference type="ARBA" id="ARBA00022989"/>
    </source>
</evidence>
<evidence type="ECO:0000256" key="8">
    <source>
        <dbReference type="ARBA" id="ARBA00022833"/>
    </source>
</evidence>
<proteinExistence type="inferred from homology"/>
<dbReference type="PANTHER" id="PTHR12888">
    <property type="entry name" value="PEROXISOME ASSEMBLY PROTEIN 12 PEROXIN-12"/>
    <property type="match status" value="1"/>
</dbReference>
<evidence type="ECO:0000256" key="5">
    <source>
        <dbReference type="ARBA" id="ARBA00022692"/>
    </source>
</evidence>